<dbReference type="InterPro" id="IPR005139">
    <property type="entry name" value="PCRF"/>
</dbReference>
<dbReference type="OrthoDB" id="2019491at2759"/>
<dbReference type="GO" id="GO:0010027">
    <property type="term" value="P:thylakoid membrane organization"/>
    <property type="evidence" value="ECO:0007669"/>
    <property type="project" value="TreeGrafter"/>
</dbReference>
<evidence type="ECO:0000259" key="5">
    <source>
        <dbReference type="Pfam" id="PF13966"/>
    </source>
</evidence>
<accession>A0A811PJT6</accession>
<gene>
    <name evidence="6" type="ORF">NCGR_LOCUS27015</name>
</gene>
<reference evidence="6" key="1">
    <citation type="submission" date="2020-10" db="EMBL/GenBank/DDBJ databases">
        <authorList>
            <person name="Han B."/>
            <person name="Lu T."/>
            <person name="Zhao Q."/>
            <person name="Huang X."/>
            <person name="Zhao Y."/>
        </authorList>
    </citation>
    <scope>NUCLEOTIDE SEQUENCE</scope>
</reference>
<dbReference type="GO" id="GO:0009658">
    <property type="term" value="P:chloroplast organization"/>
    <property type="evidence" value="ECO:0007669"/>
    <property type="project" value="TreeGrafter"/>
</dbReference>
<dbReference type="Proteomes" id="UP000604825">
    <property type="component" value="Unassembled WGS sequence"/>
</dbReference>
<evidence type="ECO:0000259" key="3">
    <source>
        <dbReference type="Pfam" id="PF00472"/>
    </source>
</evidence>
<dbReference type="AlphaFoldDB" id="A0A811PJT6"/>
<dbReference type="GO" id="GO:0009507">
    <property type="term" value="C:chloroplast"/>
    <property type="evidence" value="ECO:0007669"/>
    <property type="project" value="TreeGrafter"/>
</dbReference>
<dbReference type="Pfam" id="PF00472">
    <property type="entry name" value="RF-1"/>
    <property type="match status" value="1"/>
</dbReference>
<dbReference type="Pfam" id="PF13966">
    <property type="entry name" value="zf-RVT"/>
    <property type="match status" value="1"/>
</dbReference>
<keyword evidence="2" id="KW-0648">Protein biosynthesis</keyword>
<dbReference type="Pfam" id="PF03462">
    <property type="entry name" value="PCRF"/>
    <property type="match status" value="1"/>
</dbReference>
<evidence type="ECO:0000256" key="2">
    <source>
        <dbReference type="ARBA" id="ARBA00022917"/>
    </source>
</evidence>
<dbReference type="InterPro" id="IPR026960">
    <property type="entry name" value="RVT-Znf"/>
</dbReference>
<proteinExistence type="inferred from homology"/>
<feature type="domain" description="Reverse transcriptase zinc-binding" evidence="5">
    <location>
        <begin position="121"/>
        <end position="195"/>
    </location>
</feature>
<name>A0A811PJT6_9POAL</name>
<comment type="similarity">
    <text evidence="1">Belongs to the prokaryotic/mitochondrial release factor family.</text>
</comment>
<dbReference type="InterPro" id="IPR045853">
    <property type="entry name" value="Pep_chain_release_fac_I_sf"/>
</dbReference>
<dbReference type="InterPro" id="IPR050057">
    <property type="entry name" value="Prokaryotic/Mito_RF"/>
</dbReference>
<evidence type="ECO:0000256" key="1">
    <source>
        <dbReference type="ARBA" id="ARBA00010835"/>
    </source>
</evidence>
<dbReference type="GO" id="GO:0003747">
    <property type="term" value="F:translation release factor activity"/>
    <property type="evidence" value="ECO:0007669"/>
    <property type="project" value="InterPro"/>
</dbReference>
<organism evidence="6 7">
    <name type="scientific">Miscanthus lutarioriparius</name>
    <dbReference type="NCBI Taxonomy" id="422564"/>
    <lineage>
        <taxon>Eukaryota</taxon>
        <taxon>Viridiplantae</taxon>
        <taxon>Streptophyta</taxon>
        <taxon>Embryophyta</taxon>
        <taxon>Tracheophyta</taxon>
        <taxon>Spermatophyta</taxon>
        <taxon>Magnoliopsida</taxon>
        <taxon>Liliopsida</taxon>
        <taxon>Poales</taxon>
        <taxon>Poaceae</taxon>
        <taxon>PACMAD clade</taxon>
        <taxon>Panicoideae</taxon>
        <taxon>Andropogonodae</taxon>
        <taxon>Andropogoneae</taxon>
        <taxon>Saccharinae</taxon>
        <taxon>Miscanthus</taxon>
    </lineage>
</organism>
<dbReference type="PANTHER" id="PTHR43804">
    <property type="entry name" value="LD18447P"/>
    <property type="match status" value="1"/>
</dbReference>
<evidence type="ECO:0000313" key="7">
    <source>
        <dbReference type="Proteomes" id="UP000604825"/>
    </source>
</evidence>
<protein>
    <submittedName>
        <fullName evidence="6">Uncharacterized protein</fullName>
    </submittedName>
</protein>
<evidence type="ECO:0000313" key="6">
    <source>
        <dbReference type="EMBL" id="CAD6240390.1"/>
    </source>
</evidence>
<feature type="domain" description="Peptide chain release factor" evidence="4">
    <location>
        <begin position="242"/>
        <end position="294"/>
    </location>
</feature>
<dbReference type="InterPro" id="IPR000352">
    <property type="entry name" value="Pep_chain_release_fac_I"/>
</dbReference>
<dbReference type="Gene3D" id="3.30.70.1660">
    <property type="match status" value="1"/>
</dbReference>
<sequence length="341" mass="37913">MATCRLAASPLPQGHVMRWPLDEDDDLRGRLHAPSPRLSGLPLFHGRSRRRPSSSVVCMPEPYLIAKLDSAEKAWKEMSQQNYNSPQVTEIIEQQQLQEGRDRRQSPLIKPNGDLDTFMLYRALKTADSNPEPWAKFVWNNKAPPRVKFFAWLLSQGRLQCKANLARKRIVEGPVCDICHAADETADHVIFGCPADDSCEGIAVFRNDRTTLQGTLTACKSKLNYGRNTVSATTGSLSRFLSSEAEMGGYKTYVMEVKGKQIYSKLKFESGVHRVQRVPQTETMGHVHASTATVAIMPEADELDVVIDPKDIELKTARSGGAGGQNVNKVETTVNLIHKPT</sequence>
<dbReference type="GO" id="GO:0032544">
    <property type="term" value="P:plastid translation"/>
    <property type="evidence" value="ECO:0007669"/>
    <property type="project" value="TreeGrafter"/>
</dbReference>
<dbReference type="PANTHER" id="PTHR43804:SF8">
    <property type="entry name" value="PEPTIDE CHAIN RELEASE FACTOR APG3, CHLOROPLASTIC"/>
    <property type="match status" value="1"/>
</dbReference>
<comment type="caution">
    <text evidence="6">The sequence shown here is derived from an EMBL/GenBank/DDBJ whole genome shotgun (WGS) entry which is preliminary data.</text>
</comment>
<evidence type="ECO:0000259" key="4">
    <source>
        <dbReference type="Pfam" id="PF03462"/>
    </source>
</evidence>
<dbReference type="EMBL" id="CAJGYO010000006">
    <property type="protein sequence ID" value="CAD6240390.1"/>
    <property type="molecule type" value="Genomic_DNA"/>
</dbReference>
<keyword evidence="7" id="KW-1185">Reference proteome</keyword>
<feature type="domain" description="Prokaryotic-type class I peptide chain release factors" evidence="3">
    <location>
        <begin position="302"/>
        <end position="341"/>
    </location>
</feature>
<dbReference type="SUPFAM" id="SSF75620">
    <property type="entry name" value="Release factor"/>
    <property type="match status" value="1"/>
</dbReference>
<dbReference type="Gene3D" id="3.30.160.20">
    <property type="match status" value="1"/>
</dbReference>